<dbReference type="Pfam" id="PF01555">
    <property type="entry name" value="N6_N4_Mtase"/>
    <property type="match status" value="1"/>
</dbReference>
<evidence type="ECO:0000256" key="1">
    <source>
        <dbReference type="ARBA" id="ARBA00006594"/>
    </source>
</evidence>
<evidence type="ECO:0000256" key="2">
    <source>
        <dbReference type="ARBA" id="ARBA00022603"/>
    </source>
</evidence>
<organism evidence="5">
    <name type="scientific">viral metagenome</name>
    <dbReference type="NCBI Taxonomy" id="1070528"/>
    <lineage>
        <taxon>unclassified sequences</taxon>
        <taxon>metagenomes</taxon>
        <taxon>organismal metagenomes</taxon>
    </lineage>
</organism>
<reference evidence="5" key="1">
    <citation type="submission" date="2020-03" db="EMBL/GenBank/DDBJ databases">
        <title>The deep terrestrial virosphere.</title>
        <authorList>
            <person name="Holmfeldt K."/>
            <person name="Nilsson E."/>
            <person name="Simone D."/>
            <person name="Lopez-Fernandez M."/>
            <person name="Wu X."/>
            <person name="de Brujin I."/>
            <person name="Lundin D."/>
            <person name="Andersson A."/>
            <person name="Bertilsson S."/>
            <person name="Dopson M."/>
        </authorList>
    </citation>
    <scope>NUCLEOTIDE SEQUENCE</scope>
    <source>
        <strain evidence="6">MM415A00115</strain>
        <strain evidence="5">MM415B00490</strain>
    </source>
</reference>
<dbReference type="PRINTS" id="PR00508">
    <property type="entry name" value="S21N4MTFRASE"/>
</dbReference>
<dbReference type="GO" id="GO:0005737">
    <property type="term" value="C:cytoplasm"/>
    <property type="evidence" value="ECO:0007669"/>
    <property type="project" value="TreeGrafter"/>
</dbReference>
<dbReference type="EMBL" id="MT141521">
    <property type="protein sequence ID" value="QJA64535.1"/>
    <property type="molecule type" value="Genomic_DNA"/>
</dbReference>
<dbReference type="PANTHER" id="PTHR13370:SF3">
    <property type="entry name" value="TRNA (GUANINE(10)-N2)-METHYLTRANSFERASE HOMOLOG"/>
    <property type="match status" value="1"/>
</dbReference>
<feature type="domain" description="DNA methylase N-4/N-6" evidence="4">
    <location>
        <begin position="20"/>
        <end position="375"/>
    </location>
</feature>
<keyword evidence="2 5" id="KW-0489">Methyltransferase</keyword>
<comment type="similarity">
    <text evidence="1">Belongs to the N(4)/N(6)-methyltransferase family.</text>
</comment>
<evidence type="ECO:0000259" key="4">
    <source>
        <dbReference type="Pfam" id="PF01555"/>
    </source>
</evidence>
<dbReference type="Gene3D" id="3.40.50.150">
    <property type="entry name" value="Vaccinia Virus protein VP39"/>
    <property type="match status" value="1"/>
</dbReference>
<name>A0A6M3J5T0_9ZZZZ</name>
<dbReference type="PANTHER" id="PTHR13370">
    <property type="entry name" value="RNA METHYLASE-RELATED"/>
    <property type="match status" value="1"/>
</dbReference>
<evidence type="ECO:0000313" key="6">
    <source>
        <dbReference type="EMBL" id="QJI04772.1"/>
    </source>
</evidence>
<evidence type="ECO:0000256" key="3">
    <source>
        <dbReference type="ARBA" id="ARBA00022679"/>
    </source>
</evidence>
<dbReference type="PROSITE" id="PS00092">
    <property type="entry name" value="N6_MTASE"/>
    <property type="match status" value="1"/>
</dbReference>
<dbReference type="SUPFAM" id="SSF53335">
    <property type="entry name" value="S-adenosyl-L-methionine-dependent methyltransferases"/>
    <property type="match status" value="1"/>
</dbReference>
<dbReference type="GO" id="GO:0009007">
    <property type="term" value="F:site-specific DNA-methyltransferase (adenine-specific) activity"/>
    <property type="evidence" value="ECO:0007669"/>
    <property type="project" value="TreeGrafter"/>
</dbReference>
<dbReference type="InterPro" id="IPR002052">
    <property type="entry name" value="DNA_methylase_N6_adenine_CS"/>
</dbReference>
<dbReference type="InterPro" id="IPR029063">
    <property type="entry name" value="SAM-dependent_MTases_sf"/>
</dbReference>
<sequence length="385" mass="43174">MKLIQGDSLAEMKKMDENSIDTIITDPPYGLSFMGKKWDYDVPSIETFQEMLRVAKPGATMLCFAGSRTQHRMAVNIEDAGWILKDCIMWLYGSGFPKATDISKQLDKGHERKVVETVKTQPKFKYSGAGKLQEKWIDKNTMDITEPTTPEAKLWNGWKSHGLKPSYEPILLCMKPNDGTYANNALKHGVSGLNIDGGRIGTEERTTPFMSKQSKDAFNRDDNWEPKDGETTITGRFPANVLLDEDEPEEWRRYFYCAKASKAERNKGCEGLEEKEVRGGGGRVRDGYDDKDVEQQRLKKAAAAYGAVKVKRQNSHPTVKPLKLMEYLCTLTATPTKGCVLDPFCGSGTTGLACQNTGRDFIGIEMEPEYIEIAKARIKANEKLI</sequence>
<dbReference type="AlphaFoldDB" id="A0A6M3J5T0"/>
<dbReference type="InterPro" id="IPR002941">
    <property type="entry name" value="DNA_methylase_N4/N6"/>
</dbReference>
<dbReference type="GO" id="GO:0032259">
    <property type="term" value="P:methylation"/>
    <property type="evidence" value="ECO:0007669"/>
    <property type="project" value="UniProtKB-KW"/>
</dbReference>
<evidence type="ECO:0000313" key="5">
    <source>
        <dbReference type="EMBL" id="QJA64535.1"/>
    </source>
</evidence>
<dbReference type="GO" id="GO:0008170">
    <property type="term" value="F:N-methyltransferase activity"/>
    <property type="evidence" value="ECO:0007669"/>
    <property type="project" value="InterPro"/>
</dbReference>
<dbReference type="GO" id="GO:0003677">
    <property type="term" value="F:DNA binding"/>
    <property type="evidence" value="ECO:0007669"/>
    <property type="project" value="InterPro"/>
</dbReference>
<dbReference type="EMBL" id="MT145190">
    <property type="protein sequence ID" value="QJI04772.1"/>
    <property type="molecule type" value="Genomic_DNA"/>
</dbReference>
<gene>
    <name evidence="6" type="ORF">MM415A00115_0007</name>
    <name evidence="5" type="ORF">MM415B00490_0033</name>
</gene>
<protein>
    <submittedName>
        <fullName evidence="5">Putative methyltransferase</fullName>
    </submittedName>
</protein>
<keyword evidence="3 5" id="KW-0808">Transferase</keyword>
<dbReference type="InterPro" id="IPR001091">
    <property type="entry name" value="RM_Methyltransferase"/>
</dbReference>
<proteinExistence type="inferred from homology"/>
<accession>A0A6M3J5T0</accession>